<proteinExistence type="predicted"/>
<dbReference type="PROSITE" id="PS50977">
    <property type="entry name" value="HTH_TETR_2"/>
    <property type="match status" value="1"/>
</dbReference>
<dbReference type="InterPro" id="IPR009057">
    <property type="entry name" value="Homeodomain-like_sf"/>
</dbReference>
<dbReference type="PRINTS" id="PR00455">
    <property type="entry name" value="HTHTETR"/>
</dbReference>
<evidence type="ECO:0000259" key="5">
    <source>
        <dbReference type="PROSITE" id="PS50977"/>
    </source>
</evidence>
<evidence type="ECO:0000256" key="2">
    <source>
        <dbReference type="ARBA" id="ARBA00023125"/>
    </source>
</evidence>
<dbReference type="Pfam" id="PF00440">
    <property type="entry name" value="TetR_N"/>
    <property type="match status" value="1"/>
</dbReference>
<dbReference type="RefSeq" id="WP_088554136.1">
    <property type="nucleotide sequence ID" value="NZ_BDGJ01000104.1"/>
</dbReference>
<accession>A0A1Z5HTK3</accession>
<dbReference type="InterPro" id="IPR001647">
    <property type="entry name" value="HTH_TetR"/>
</dbReference>
<evidence type="ECO:0000256" key="4">
    <source>
        <dbReference type="PROSITE-ProRule" id="PRU00335"/>
    </source>
</evidence>
<feature type="DNA-binding region" description="H-T-H motif" evidence="4">
    <location>
        <begin position="24"/>
        <end position="43"/>
    </location>
</feature>
<dbReference type="GO" id="GO:0045892">
    <property type="term" value="P:negative regulation of DNA-templated transcription"/>
    <property type="evidence" value="ECO:0007669"/>
    <property type="project" value="UniProtKB-ARBA"/>
</dbReference>
<dbReference type="PANTHER" id="PTHR43479:SF11">
    <property type="entry name" value="ACREF_ENVCD OPERON REPRESSOR-RELATED"/>
    <property type="match status" value="1"/>
</dbReference>
<reference evidence="7" key="1">
    <citation type="journal article" date="2017" name="Appl. Environ. Microbiol.">
        <title>Genomic analysis of Calderihabitans maritimus KKC1, a thermophilic hydrogenogenic carboxydotrophic bacterium isolated from marine sediment.</title>
        <authorList>
            <person name="Omae K."/>
            <person name="Yoneda Y."/>
            <person name="Fukuyama Y."/>
            <person name="Yoshida T."/>
            <person name="Sako Y."/>
        </authorList>
    </citation>
    <scope>NUCLEOTIDE SEQUENCE [LARGE SCALE GENOMIC DNA]</scope>
    <source>
        <strain evidence="7">KKC1</strain>
    </source>
</reference>
<evidence type="ECO:0000256" key="1">
    <source>
        <dbReference type="ARBA" id="ARBA00023015"/>
    </source>
</evidence>
<dbReference type="PANTHER" id="PTHR43479">
    <property type="entry name" value="ACREF/ENVCD OPERON REPRESSOR-RELATED"/>
    <property type="match status" value="1"/>
</dbReference>
<dbReference type="Proteomes" id="UP000197032">
    <property type="component" value="Unassembled WGS sequence"/>
</dbReference>
<organism evidence="6 7">
    <name type="scientific">Calderihabitans maritimus</name>
    <dbReference type="NCBI Taxonomy" id="1246530"/>
    <lineage>
        <taxon>Bacteria</taxon>
        <taxon>Bacillati</taxon>
        <taxon>Bacillota</taxon>
        <taxon>Clostridia</taxon>
        <taxon>Neomoorellales</taxon>
        <taxon>Calderihabitantaceae</taxon>
        <taxon>Calderihabitans</taxon>
    </lineage>
</organism>
<protein>
    <submittedName>
        <fullName evidence="6">Transcriptional regulator, TetR family</fullName>
    </submittedName>
</protein>
<dbReference type="GO" id="GO:0003677">
    <property type="term" value="F:DNA binding"/>
    <property type="evidence" value="ECO:0007669"/>
    <property type="project" value="UniProtKB-UniRule"/>
</dbReference>
<dbReference type="Gene3D" id="1.10.357.10">
    <property type="entry name" value="Tetracycline Repressor, domain 2"/>
    <property type="match status" value="1"/>
</dbReference>
<sequence length="139" mass="16645">MDKRNRLLAAARQAFAEKGFGKTTIDEIVDRARVAKGTFYLYFKNKEHVFKELVLLLEKHYEYLKQEMQSRHNFEDKLYVYTERYFSFLEENKDLARIGLFNFDHVDESLKKWFVRLQAFQVDSIKDAYSGANWTVIPN</sequence>
<dbReference type="SUPFAM" id="SSF46689">
    <property type="entry name" value="Homeodomain-like"/>
    <property type="match status" value="1"/>
</dbReference>
<evidence type="ECO:0000313" key="7">
    <source>
        <dbReference type="Proteomes" id="UP000197032"/>
    </source>
</evidence>
<name>A0A1Z5HTK3_9FIRM</name>
<dbReference type="InterPro" id="IPR023772">
    <property type="entry name" value="DNA-bd_HTH_TetR-type_CS"/>
</dbReference>
<keyword evidence="2 4" id="KW-0238">DNA-binding</keyword>
<evidence type="ECO:0000256" key="3">
    <source>
        <dbReference type="ARBA" id="ARBA00023163"/>
    </source>
</evidence>
<dbReference type="OrthoDB" id="9780824at2"/>
<dbReference type="FunFam" id="1.10.10.60:FF:000141">
    <property type="entry name" value="TetR family transcriptional regulator"/>
    <property type="match status" value="1"/>
</dbReference>
<dbReference type="AlphaFoldDB" id="A0A1Z5HTK3"/>
<dbReference type="InterPro" id="IPR050624">
    <property type="entry name" value="HTH-type_Tx_Regulator"/>
</dbReference>
<feature type="domain" description="HTH tetR-type" evidence="5">
    <location>
        <begin position="1"/>
        <end position="61"/>
    </location>
</feature>
<gene>
    <name evidence="6" type="ORF">KKC1_20230</name>
</gene>
<comment type="caution">
    <text evidence="6">The sequence shown here is derived from an EMBL/GenBank/DDBJ whole genome shotgun (WGS) entry which is preliminary data.</text>
</comment>
<keyword evidence="7" id="KW-1185">Reference proteome</keyword>
<dbReference type="EMBL" id="BDGJ01000104">
    <property type="protein sequence ID" value="GAW92876.1"/>
    <property type="molecule type" value="Genomic_DNA"/>
</dbReference>
<evidence type="ECO:0000313" key="6">
    <source>
        <dbReference type="EMBL" id="GAW92876.1"/>
    </source>
</evidence>
<keyword evidence="1" id="KW-0805">Transcription regulation</keyword>
<keyword evidence="3" id="KW-0804">Transcription</keyword>
<dbReference type="PROSITE" id="PS01081">
    <property type="entry name" value="HTH_TETR_1"/>
    <property type="match status" value="1"/>
</dbReference>